<dbReference type="EMBL" id="JAQLOI010000001">
    <property type="protein sequence ID" value="MDB1124061.1"/>
    <property type="molecule type" value="Genomic_DNA"/>
</dbReference>
<dbReference type="PRINTS" id="PR01210">
    <property type="entry name" value="GGTRANSPTASE"/>
</dbReference>
<evidence type="ECO:0000313" key="2">
    <source>
        <dbReference type="Proteomes" id="UP001210678"/>
    </source>
</evidence>
<dbReference type="PANTHER" id="PTHR43881">
    <property type="entry name" value="GAMMA-GLUTAMYLTRANSPEPTIDASE (AFU_ORTHOLOGUE AFUA_4G13580)"/>
    <property type="match status" value="1"/>
</dbReference>
<gene>
    <name evidence="1" type="ORF">PGX00_10545</name>
</gene>
<accession>A0ABT4YR77</accession>
<reference evidence="1 2" key="1">
    <citation type="submission" date="2023-01" db="EMBL/GenBank/DDBJ databases">
        <title>Vibrio sp. KJ40-1 sp.nov, isolated from marine algae.</title>
        <authorList>
            <person name="Butt M."/>
            <person name="Kim J.M.J."/>
            <person name="Jeon C.O.C."/>
        </authorList>
    </citation>
    <scope>NUCLEOTIDE SEQUENCE [LARGE SCALE GENOMIC DNA]</scope>
    <source>
        <strain evidence="1 2">KJ40-1</strain>
    </source>
</reference>
<proteinExistence type="predicted"/>
<dbReference type="PANTHER" id="PTHR43881:SF5">
    <property type="entry name" value="GAMMA-GLUTAMYLTRANSPEPTIDASE"/>
    <property type="match status" value="1"/>
</dbReference>
<keyword evidence="1" id="KW-0012">Acyltransferase</keyword>
<organism evidence="1 2">
    <name type="scientific">Vibrio algarum</name>
    <dbReference type="NCBI Taxonomy" id="3020714"/>
    <lineage>
        <taxon>Bacteria</taxon>
        <taxon>Pseudomonadati</taxon>
        <taxon>Pseudomonadota</taxon>
        <taxon>Gammaproteobacteria</taxon>
        <taxon>Vibrionales</taxon>
        <taxon>Vibrionaceae</taxon>
        <taxon>Vibrio</taxon>
    </lineage>
</organism>
<dbReference type="InterPro" id="IPR052896">
    <property type="entry name" value="GGT-like_enzyme"/>
</dbReference>
<keyword evidence="2" id="KW-1185">Reference proteome</keyword>
<protein>
    <submittedName>
        <fullName evidence="1">Gamma-glutamyltransferase</fullName>
        <ecNumber evidence="1">2.3.2.2</ecNumber>
    </submittedName>
</protein>
<comment type="caution">
    <text evidence="1">The sequence shown here is derived from an EMBL/GenBank/DDBJ whole genome shotgun (WGS) entry which is preliminary data.</text>
</comment>
<name>A0ABT4YR77_9VIBR</name>
<sequence length="246" mass="26382">MSYRAAVTAPHYLASKAGEKILAKGGNAVEACIAMASTLTVVYPHMTSLGGDGFWLIHKPGETPIAINAAGQCAQDLSDAEFGKHQRGPKVALTTAGVVAGWDKALSVYAGSLSLNELFQSAIDNATNGFEVTQTLHDAQCKLIEEIDDEDFSSVFLKQSMAYKVGDTMVLPAMAKTYQKLAKSGLKDWYDGELAQENVRYLKKKGSPISLKDIANTTAQLTNPLHAVTQWGISTILVHLPKGALR</sequence>
<dbReference type="Pfam" id="PF01019">
    <property type="entry name" value="G_glu_transpept"/>
    <property type="match status" value="1"/>
</dbReference>
<dbReference type="InterPro" id="IPR029055">
    <property type="entry name" value="Ntn_hydrolases_N"/>
</dbReference>
<evidence type="ECO:0000313" key="1">
    <source>
        <dbReference type="EMBL" id="MDB1124061.1"/>
    </source>
</evidence>
<dbReference type="SUPFAM" id="SSF56235">
    <property type="entry name" value="N-terminal nucleophile aminohydrolases (Ntn hydrolases)"/>
    <property type="match status" value="1"/>
</dbReference>
<keyword evidence="1" id="KW-0808">Transferase</keyword>
<dbReference type="Proteomes" id="UP001210678">
    <property type="component" value="Unassembled WGS sequence"/>
</dbReference>
<dbReference type="EC" id="2.3.2.2" evidence="1"/>
<dbReference type="GO" id="GO:0103068">
    <property type="term" value="F:leukotriene C4 gamma-glutamyl transferase activity"/>
    <property type="evidence" value="ECO:0007669"/>
    <property type="project" value="UniProtKB-EC"/>
</dbReference>